<dbReference type="Proteomes" id="UP001287356">
    <property type="component" value="Unassembled WGS sequence"/>
</dbReference>
<evidence type="ECO:0008006" key="4">
    <source>
        <dbReference type="Google" id="ProtNLM"/>
    </source>
</evidence>
<evidence type="ECO:0000256" key="1">
    <source>
        <dbReference type="SAM" id="MobiDB-lite"/>
    </source>
</evidence>
<accession>A0AAE0JVW9</accession>
<keyword evidence="3" id="KW-1185">Reference proteome</keyword>
<reference evidence="2" key="2">
    <citation type="submission" date="2023-06" db="EMBL/GenBank/DDBJ databases">
        <authorList>
            <consortium name="Lawrence Berkeley National Laboratory"/>
            <person name="Haridas S."/>
            <person name="Hensen N."/>
            <person name="Bonometti L."/>
            <person name="Westerberg I."/>
            <person name="Brannstrom I.O."/>
            <person name="Guillou S."/>
            <person name="Cros-Aarteil S."/>
            <person name="Calhoun S."/>
            <person name="Kuo A."/>
            <person name="Mondo S."/>
            <person name="Pangilinan J."/>
            <person name="Riley R."/>
            <person name="Labutti K."/>
            <person name="Andreopoulos B."/>
            <person name="Lipzen A."/>
            <person name="Chen C."/>
            <person name="Yanf M."/>
            <person name="Daum C."/>
            <person name="Ng V."/>
            <person name="Clum A."/>
            <person name="Steindorff A."/>
            <person name="Ohm R."/>
            <person name="Martin F."/>
            <person name="Silar P."/>
            <person name="Natvig D."/>
            <person name="Lalanne C."/>
            <person name="Gautier V."/>
            <person name="Ament-Velasquez S.L."/>
            <person name="Kruys A."/>
            <person name="Hutchinson M.I."/>
            <person name="Powell A.J."/>
            <person name="Barry K."/>
            <person name="Miller A.N."/>
            <person name="Grigoriev I.V."/>
            <person name="Debuchy R."/>
            <person name="Gladieux P."/>
            <person name="Thoren M.H."/>
            <person name="Johannesson H."/>
        </authorList>
    </citation>
    <scope>NUCLEOTIDE SEQUENCE</scope>
    <source>
        <strain evidence="2">CBS 958.72</strain>
    </source>
</reference>
<comment type="caution">
    <text evidence="2">The sequence shown here is derived from an EMBL/GenBank/DDBJ whole genome shotgun (WGS) entry which is preliminary data.</text>
</comment>
<proteinExistence type="predicted"/>
<feature type="region of interest" description="Disordered" evidence="1">
    <location>
        <begin position="147"/>
        <end position="177"/>
    </location>
</feature>
<name>A0AAE0JVW9_9PEZI</name>
<sequence length="417" mass="45456">MFPPEIVLAIAEFADLETVSALSRLCRSYHHTILGYQSSVVQAKLSRRGVYPLLLSPRGTTISTASPERRILPPHTLAVIQELDKRSRHIDAMAAVGGPLLKELCAHARPLDDDEIVWQRLAGAMRHGCLLADRLADCVVDLTDGLEDDEEEAKNVDPGSETRAEGSTSNKTLDGLPAETVKTAAPAAPAAPTARDVHIGQLKLILSLSIADLCCLYMASFMSGSAYSRAYISAWDPACWEREFSFREAFLRRGSVVLWSILPRKRPSNSSSSGNDDSPVGCPQSCRQRPLAELFEAEMARVRSLPPPPPPLPLLAMPILREMRELEREKLAWLTGGGDYDALALLMADKDIPSPPRDGEDLVLPNLAGAVIDVFLHKSPPPPLPYGLKEDLGGTAARMTMIFWDGILTGLDWRAGV</sequence>
<evidence type="ECO:0000313" key="2">
    <source>
        <dbReference type="EMBL" id="KAK3365314.1"/>
    </source>
</evidence>
<dbReference type="AlphaFoldDB" id="A0AAE0JVW9"/>
<gene>
    <name evidence="2" type="ORF">B0T24DRAFT_683932</name>
</gene>
<dbReference type="EMBL" id="JAULSN010000009">
    <property type="protein sequence ID" value="KAK3365314.1"/>
    <property type="molecule type" value="Genomic_DNA"/>
</dbReference>
<evidence type="ECO:0000313" key="3">
    <source>
        <dbReference type="Proteomes" id="UP001287356"/>
    </source>
</evidence>
<protein>
    <recommendedName>
        <fullName evidence="4">F-box domain-containing protein</fullName>
    </recommendedName>
</protein>
<organism evidence="2 3">
    <name type="scientific">Lasiosphaeria ovina</name>
    <dbReference type="NCBI Taxonomy" id="92902"/>
    <lineage>
        <taxon>Eukaryota</taxon>
        <taxon>Fungi</taxon>
        <taxon>Dikarya</taxon>
        <taxon>Ascomycota</taxon>
        <taxon>Pezizomycotina</taxon>
        <taxon>Sordariomycetes</taxon>
        <taxon>Sordariomycetidae</taxon>
        <taxon>Sordariales</taxon>
        <taxon>Lasiosphaeriaceae</taxon>
        <taxon>Lasiosphaeria</taxon>
    </lineage>
</organism>
<reference evidence="2" key="1">
    <citation type="journal article" date="2023" name="Mol. Phylogenet. Evol.">
        <title>Genome-scale phylogeny and comparative genomics of the fungal order Sordariales.</title>
        <authorList>
            <person name="Hensen N."/>
            <person name="Bonometti L."/>
            <person name="Westerberg I."/>
            <person name="Brannstrom I.O."/>
            <person name="Guillou S."/>
            <person name="Cros-Aarteil S."/>
            <person name="Calhoun S."/>
            <person name="Haridas S."/>
            <person name="Kuo A."/>
            <person name="Mondo S."/>
            <person name="Pangilinan J."/>
            <person name="Riley R."/>
            <person name="LaButti K."/>
            <person name="Andreopoulos B."/>
            <person name="Lipzen A."/>
            <person name="Chen C."/>
            <person name="Yan M."/>
            <person name="Daum C."/>
            <person name="Ng V."/>
            <person name="Clum A."/>
            <person name="Steindorff A."/>
            <person name="Ohm R.A."/>
            <person name="Martin F."/>
            <person name="Silar P."/>
            <person name="Natvig D.O."/>
            <person name="Lalanne C."/>
            <person name="Gautier V."/>
            <person name="Ament-Velasquez S.L."/>
            <person name="Kruys A."/>
            <person name="Hutchinson M.I."/>
            <person name="Powell A.J."/>
            <person name="Barry K."/>
            <person name="Miller A.N."/>
            <person name="Grigoriev I.V."/>
            <person name="Debuchy R."/>
            <person name="Gladieux P."/>
            <person name="Hiltunen Thoren M."/>
            <person name="Johannesson H."/>
        </authorList>
    </citation>
    <scope>NUCLEOTIDE SEQUENCE</scope>
    <source>
        <strain evidence="2">CBS 958.72</strain>
    </source>
</reference>